<feature type="region of interest" description="Disordered" evidence="1">
    <location>
        <begin position="221"/>
        <end position="244"/>
    </location>
</feature>
<name>A0A399DZG6_9DEIN</name>
<feature type="compositionally biased region" description="Acidic residues" evidence="1">
    <location>
        <begin position="235"/>
        <end position="244"/>
    </location>
</feature>
<feature type="domain" description="Plasmid pRiA4b Orf3-like" evidence="2">
    <location>
        <begin position="165"/>
        <end position="230"/>
    </location>
</feature>
<accession>A0A399DZG6</accession>
<dbReference type="Proteomes" id="UP000266089">
    <property type="component" value="Unassembled WGS sequence"/>
</dbReference>
<dbReference type="Pfam" id="PF07929">
    <property type="entry name" value="PRiA4_ORF3"/>
    <property type="match status" value="1"/>
</dbReference>
<dbReference type="InterPro" id="IPR024047">
    <property type="entry name" value="MM3350-like_sf"/>
</dbReference>
<gene>
    <name evidence="3" type="ORF">Mcate_01649</name>
</gene>
<dbReference type="SUPFAM" id="SSF159941">
    <property type="entry name" value="MM3350-like"/>
    <property type="match status" value="2"/>
</dbReference>
<organism evidence="3 4">
    <name type="scientific">Meiothermus taiwanensis</name>
    <dbReference type="NCBI Taxonomy" id="172827"/>
    <lineage>
        <taxon>Bacteria</taxon>
        <taxon>Thermotogati</taxon>
        <taxon>Deinococcota</taxon>
        <taxon>Deinococci</taxon>
        <taxon>Thermales</taxon>
        <taxon>Thermaceae</taxon>
        <taxon>Meiothermus</taxon>
    </lineage>
</organism>
<dbReference type="OrthoDB" id="9801392at2"/>
<protein>
    <submittedName>
        <fullName evidence="3">Plasmid pRiA4b ORF-3-like protein</fullName>
    </submittedName>
</protein>
<proteinExistence type="predicted"/>
<comment type="caution">
    <text evidence="3">The sequence shown here is derived from an EMBL/GenBank/DDBJ whole genome shotgun (WGS) entry which is preliminary data.</text>
</comment>
<evidence type="ECO:0000259" key="2">
    <source>
        <dbReference type="Pfam" id="PF07929"/>
    </source>
</evidence>
<dbReference type="Gene3D" id="3.10.290.30">
    <property type="entry name" value="MM3350-like"/>
    <property type="match status" value="1"/>
</dbReference>
<dbReference type="RefSeq" id="WP_051349801.1">
    <property type="nucleotide sequence ID" value="NZ_JBHSXZ010000106.1"/>
</dbReference>
<evidence type="ECO:0000313" key="4">
    <source>
        <dbReference type="Proteomes" id="UP000266089"/>
    </source>
</evidence>
<dbReference type="EMBL" id="QWKX01000037">
    <property type="protein sequence ID" value="RIH76758.1"/>
    <property type="molecule type" value="Genomic_DNA"/>
</dbReference>
<sequence length="244" mass="28932">MENPIMVFKVTLKDVFKRAEGKPHRLIAIKSDDTLYDLAEAIVKSFDFYFDHAFGFYDNLRNPFRSKVQYELFADEEDEEIGMGEAEKAYRQALEEARDEIIEQMYRVTLQAMKDTLLPRIPPHLHKEVERMIEEEVEDIKARTQADRELLKMFGLDSGGPLPFLQDEEPRPRSVKNTRISEAFTKLKQKMLFVFDYGDDWRFEVQLVRTEPRQKGVRYPKVLERVGESPKQYPDYEDEDEDEF</sequence>
<evidence type="ECO:0000313" key="3">
    <source>
        <dbReference type="EMBL" id="RIH76758.1"/>
    </source>
</evidence>
<dbReference type="AlphaFoldDB" id="A0A399DZG6"/>
<reference evidence="3 4" key="1">
    <citation type="submission" date="2018-08" db="EMBL/GenBank/DDBJ databases">
        <title>Meiothermus cateniformans JCM 15151 genome sequencing project.</title>
        <authorList>
            <person name="Da Costa M.S."/>
            <person name="Albuquerque L."/>
            <person name="Raposo P."/>
            <person name="Froufe H.J.C."/>
            <person name="Barroso C.S."/>
            <person name="Egas C."/>
        </authorList>
    </citation>
    <scope>NUCLEOTIDE SEQUENCE [LARGE SCALE GENOMIC DNA]</scope>
    <source>
        <strain evidence="3 4">JCM 15151</strain>
    </source>
</reference>
<evidence type="ECO:0000256" key="1">
    <source>
        <dbReference type="SAM" id="MobiDB-lite"/>
    </source>
</evidence>
<dbReference type="InterPro" id="IPR012912">
    <property type="entry name" value="Plasmid_pRiA4b_Orf3-like"/>
</dbReference>